<sequence length="148" mass="17107">MSNITTTVLPKILPNVKIESIYLIFDSETWSKKIIQLNILFILGVFSYIFCIFYVIIIKISKSHIYSHKPELVYEIRTEPTDDETYNCIFLPEARLAYYSNKLSKYSSTLRKSTNKDSNKNSGKVNDIKNCKLVKYEGTSPLDTSVEE</sequence>
<name>A0A0K0G3S0_STRVS</name>
<evidence type="ECO:0000313" key="3">
    <source>
        <dbReference type="WBParaSite" id="SVE_1937700.1"/>
    </source>
</evidence>
<keyword evidence="1" id="KW-0472">Membrane</keyword>
<proteinExistence type="predicted"/>
<evidence type="ECO:0000313" key="2">
    <source>
        <dbReference type="Proteomes" id="UP000035680"/>
    </source>
</evidence>
<keyword evidence="2" id="KW-1185">Reference proteome</keyword>
<reference evidence="2" key="1">
    <citation type="submission" date="2014-07" db="EMBL/GenBank/DDBJ databases">
        <authorList>
            <person name="Martin A.A"/>
            <person name="De Silva N."/>
        </authorList>
    </citation>
    <scope>NUCLEOTIDE SEQUENCE</scope>
</reference>
<keyword evidence="1" id="KW-1133">Transmembrane helix</keyword>
<reference evidence="3" key="2">
    <citation type="submission" date="2015-08" db="UniProtKB">
        <authorList>
            <consortium name="WormBaseParasite"/>
        </authorList>
    </citation>
    <scope>IDENTIFICATION</scope>
</reference>
<dbReference type="WBParaSite" id="SVE_1937700.1">
    <property type="protein sequence ID" value="SVE_1937700.1"/>
    <property type="gene ID" value="SVE_1937700"/>
</dbReference>
<keyword evidence="1" id="KW-0812">Transmembrane</keyword>
<dbReference type="Proteomes" id="UP000035680">
    <property type="component" value="Unassembled WGS sequence"/>
</dbReference>
<organism evidence="2 3">
    <name type="scientific">Strongyloides venezuelensis</name>
    <name type="common">Threadworm</name>
    <dbReference type="NCBI Taxonomy" id="75913"/>
    <lineage>
        <taxon>Eukaryota</taxon>
        <taxon>Metazoa</taxon>
        <taxon>Ecdysozoa</taxon>
        <taxon>Nematoda</taxon>
        <taxon>Chromadorea</taxon>
        <taxon>Rhabditida</taxon>
        <taxon>Tylenchina</taxon>
        <taxon>Panagrolaimomorpha</taxon>
        <taxon>Strongyloidoidea</taxon>
        <taxon>Strongyloididae</taxon>
        <taxon>Strongyloides</taxon>
    </lineage>
</organism>
<protein>
    <submittedName>
        <fullName evidence="3">PIR Superfamily Protein</fullName>
    </submittedName>
</protein>
<evidence type="ECO:0000256" key="1">
    <source>
        <dbReference type="SAM" id="Phobius"/>
    </source>
</evidence>
<accession>A0A0K0G3S0</accession>
<feature type="transmembrane region" description="Helical" evidence="1">
    <location>
        <begin position="34"/>
        <end position="57"/>
    </location>
</feature>
<dbReference type="AlphaFoldDB" id="A0A0K0G3S0"/>